<dbReference type="RefSeq" id="WP_014576192.1">
    <property type="nucleotide sequence ID" value="NZ_CP076686.1"/>
</dbReference>
<sequence>MMPVIGDLISAGKDLIKSYFPPNMSPEERAKAEARLAELDRNARAQALEFQARMESELTERLKTDMSSDSWLSKNIRPLVLVYLMGAWTLFAGFSLYEQQVDAAYVEMLKQMLMAAFGFYFVSRGAEKITTILKGPPRDQRNR</sequence>
<reference evidence="1 2" key="1">
    <citation type="submission" date="2021-06" db="EMBL/GenBank/DDBJ databases">
        <title>Microbial metabolic specificity influences pelagic lipid remineralization.</title>
        <authorList>
            <person name="Behrendt L."/>
            <person name="Hunter J.E."/>
            <person name="Alcolombri U."/>
            <person name="Smriga S."/>
            <person name="Mincer T."/>
            <person name="Lowenstein D.P."/>
            <person name="Peaudecerf F.J."/>
            <person name="Fernandez V.I."/>
            <person name="Fredricks H."/>
            <person name="Almblad H."/>
            <person name="Harrison J.J."/>
            <person name="Stocker R."/>
            <person name="Van Mooy B.A.S."/>
        </authorList>
    </citation>
    <scope>NUCLEOTIDE SEQUENCE [LARGE SCALE GENOMIC DNA]</scope>
    <source>
        <strain evidence="1 2">HP15-B</strain>
    </source>
</reference>
<protein>
    <recommendedName>
        <fullName evidence="3">Holin of 3TMs, for gene-transfer release</fullName>
    </recommendedName>
</protein>
<dbReference type="GeneID" id="78559277"/>
<evidence type="ECO:0008006" key="3">
    <source>
        <dbReference type="Google" id="ProtNLM"/>
    </source>
</evidence>
<dbReference type="Pfam" id="PF11351">
    <property type="entry name" value="GTA_holin_3TM"/>
    <property type="match status" value="1"/>
</dbReference>
<accession>A0ABX8IMJ7</accession>
<evidence type="ECO:0000313" key="1">
    <source>
        <dbReference type="EMBL" id="QWV14429.1"/>
    </source>
</evidence>
<proteinExistence type="predicted"/>
<evidence type="ECO:0000313" key="2">
    <source>
        <dbReference type="Proteomes" id="UP000683442"/>
    </source>
</evidence>
<dbReference type="Proteomes" id="UP000683442">
    <property type="component" value="Chromosome"/>
</dbReference>
<dbReference type="EMBL" id="CP076686">
    <property type="protein sequence ID" value="QWV14429.1"/>
    <property type="molecule type" value="Genomic_DNA"/>
</dbReference>
<gene>
    <name evidence="1" type="ORF">KQ249_07500</name>
</gene>
<name>A0ABX8IMJ7_9GAMM</name>
<organism evidence="1 2">
    <name type="scientific">Marinobacter adhaerens</name>
    <dbReference type="NCBI Taxonomy" id="1033846"/>
    <lineage>
        <taxon>Bacteria</taxon>
        <taxon>Pseudomonadati</taxon>
        <taxon>Pseudomonadota</taxon>
        <taxon>Gammaproteobacteria</taxon>
        <taxon>Pseudomonadales</taxon>
        <taxon>Marinobacteraceae</taxon>
        <taxon>Marinobacter</taxon>
    </lineage>
</organism>
<keyword evidence="2" id="KW-1185">Reference proteome</keyword>
<dbReference type="InterPro" id="IPR021497">
    <property type="entry name" value="GTA_holin_3TM"/>
</dbReference>